<proteinExistence type="predicted"/>
<dbReference type="Proteomes" id="UP000541347">
    <property type="component" value="Unassembled WGS sequence"/>
</dbReference>
<sequence>MTTDLRIAVILNPALPAGFAANTAATIGIGLAALQPDLAGSRLTDRAGLAIHGSSRLPVPVLAAGQEALQALLARAAATCGEQTPEGRVVAFPSFARALHDHLEYEATFGTHSLAEEELDGIGLLGPAKWVRSLTGALKLLR</sequence>
<name>A0ABW9ZRU2_9HYPH</name>
<dbReference type="EMBL" id="JAABLP010000005">
    <property type="protein sequence ID" value="NBN65762.1"/>
    <property type="molecule type" value="Genomic_DNA"/>
</dbReference>
<reference evidence="1 2" key="1">
    <citation type="submission" date="2020-01" db="EMBL/GenBank/DDBJ databases">
        <authorList>
            <person name="Peng S.Y."/>
            <person name="Li J."/>
            <person name="Wang M."/>
            <person name="Wang L."/>
            <person name="Wang C.Q."/>
            <person name="Wang J.R."/>
        </authorList>
    </citation>
    <scope>NUCLEOTIDE SEQUENCE [LARGE SCALE GENOMIC DNA]</scope>
    <source>
        <strain evidence="1 2">XCT-34</strain>
    </source>
</reference>
<evidence type="ECO:0000313" key="1">
    <source>
        <dbReference type="EMBL" id="NBN65762.1"/>
    </source>
</evidence>
<gene>
    <name evidence="1" type="ORF">GWI71_18860</name>
</gene>
<organism evidence="1 2">
    <name type="scientific">Pannonibacter tanglangensis</name>
    <dbReference type="NCBI Taxonomy" id="2750084"/>
    <lineage>
        <taxon>Bacteria</taxon>
        <taxon>Pseudomonadati</taxon>
        <taxon>Pseudomonadota</taxon>
        <taxon>Alphaproteobacteria</taxon>
        <taxon>Hyphomicrobiales</taxon>
        <taxon>Stappiaceae</taxon>
        <taxon>Pannonibacter</taxon>
    </lineage>
</organism>
<dbReference type="Gene3D" id="3.40.1490.10">
    <property type="entry name" value="Bit1"/>
    <property type="match status" value="1"/>
</dbReference>
<dbReference type="Pfam" id="PF09391">
    <property type="entry name" value="DUF2000"/>
    <property type="match status" value="1"/>
</dbReference>
<dbReference type="InterPro" id="IPR023476">
    <property type="entry name" value="Pep_tRNA_hydro_II_dom_sf"/>
</dbReference>
<protein>
    <submittedName>
        <fullName evidence="1">DUF2000 family protein</fullName>
    </submittedName>
</protein>
<keyword evidence="2" id="KW-1185">Reference proteome</keyword>
<comment type="caution">
    <text evidence="1">The sequence shown here is derived from an EMBL/GenBank/DDBJ whole genome shotgun (WGS) entry which is preliminary data.</text>
</comment>
<evidence type="ECO:0000313" key="2">
    <source>
        <dbReference type="Proteomes" id="UP000541347"/>
    </source>
</evidence>
<accession>A0ABW9ZRU2</accession>
<dbReference type="SUPFAM" id="SSF102462">
    <property type="entry name" value="Peptidyl-tRNA hydrolase II"/>
    <property type="match status" value="1"/>
</dbReference>
<dbReference type="InterPro" id="IPR018988">
    <property type="entry name" value="DUF2000"/>
</dbReference>
<dbReference type="RefSeq" id="WP_161677745.1">
    <property type="nucleotide sequence ID" value="NZ_JAABLP010000005.1"/>
</dbReference>